<reference evidence="3" key="1">
    <citation type="submission" date="2022-07" db="EMBL/GenBank/DDBJ databases">
        <title>Phylogenomic reconstructions and comparative analyses of Kickxellomycotina fungi.</title>
        <authorList>
            <person name="Reynolds N.K."/>
            <person name="Stajich J.E."/>
            <person name="Barry K."/>
            <person name="Grigoriev I.V."/>
            <person name="Crous P."/>
            <person name="Smith M.E."/>
        </authorList>
    </citation>
    <scope>NUCLEOTIDE SEQUENCE</scope>
    <source>
        <strain evidence="3">CBS 109367</strain>
    </source>
</reference>
<dbReference type="PROSITE" id="PS50280">
    <property type="entry name" value="SET"/>
    <property type="match status" value="1"/>
</dbReference>
<dbReference type="Gene3D" id="2.170.270.10">
    <property type="entry name" value="SET domain"/>
    <property type="match status" value="1"/>
</dbReference>
<feature type="region of interest" description="Disordered" evidence="1">
    <location>
        <begin position="22"/>
        <end position="41"/>
    </location>
</feature>
<dbReference type="InterPro" id="IPR001214">
    <property type="entry name" value="SET_dom"/>
</dbReference>
<protein>
    <recommendedName>
        <fullName evidence="2">SET domain-containing protein</fullName>
    </recommendedName>
</protein>
<dbReference type="InterPro" id="IPR046341">
    <property type="entry name" value="SET_dom_sf"/>
</dbReference>
<dbReference type="PANTHER" id="PTHR12197:SF294">
    <property type="entry name" value="POTENTIAL PROTEIN LYSINE METHYLTRANSFERASE SET6"/>
    <property type="match status" value="1"/>
</dbReference>
<name>A0A9W8GIZ7_9FUNG</name>
<dbReference type="CDD" id="cd20071">
    <property type="entry name" value="SET_SMYD"/>
    <property type="match status" value="1"/>
</dbReference>
<dbReference type="AlphaFoldDB" id="A0A9W8GIZ7"/>
<keyword evidence="4" id="KW-1185">Reference proteome</keyword>
<dbReference type="PANTHER" id="PTHR12197">
    <property type="entry name" value="HISTONE-LYSINE N-METHYLTRANSFERASE SMYD"/>
    <property type="match status" value="1"/>
</dbReference>
<evidence type="ECO:0000313" key="3">
    <source>
        <dbReference type="EMBL" id="KAJ2684815.1"/>
    </source>
</evidence>
<sequence>MNALSIGSQDALLPGLLPASQKVAGPAADRESGTTDFQPETLDASHFPVSIRHVAGRGRGFFATRDIQPGLESTLSESEVKRLACHDVDADFDPDDLTDDQLGEWISAVWDDIADHGLFSDYMPDSSERELTRLVANQLCLCDALSPDQGSETSASDWQTEMVAKSAADRDVAPLDALFHVKSNETEVFRASIRQMQLVPTSLDGSGSVPATIAPIRLPWHPTPSLILQSNWGSSFQAAGGSYSLLSRAWKRATKSHKLGVLDHAGFRGVYYREKANSFGIWDPPTDVLQPAASEASGLGVSYDEREWVGFSIYPTAVYFNHSCAPNVSKTRHGRTMSYVSNRKVQSGEELFISYGSTTDVVSERRGRLCDHFFFECACERCIAESSVQLLALDG</sequence>
<dbReference type="GO" id="GO:0005634">
    <property type="term" value="C:nucleus"/>
    <property type="evidence" value="ECO:0007669"/>
    <property type="project" value="TreeGrafter"/>
</dbReference>
<dbReference type="InterPro" id="IPR050869">
    <property type="entry name" value="H3K4_H4K5_MeTrfase"/>
</dbReference>
<proteinExistence type="predicted"/>
<feature type="domain" description="SET" evidence="2">
    <location>
        <begin position="47"/>
        <end position="356"/>
    </location>
</feature>
<dbReference type="SUPFAM" id="SSF82199">
    <property type="entry name" value="SET domain"/>
    <property type="match status" value="1"/>
</dbReference>
<comment type="caution">
    <text evidence="3">The sequence shown here is derived from an EMBL/GenBank/DDBJ whole genome shotgun (WGS) entry which is preliminary data.</text>
</comment>
<evidence type="ECO:0000256" key="1">
    <source>
        <dbReference type="SAM" id="MobiDB-lite"/>
    </source>
</evidence>
<gene>
    <name evidence="3" type="ORF">IWW39_004681</name>
</gene>
<evidence type="ECO:0000259" key="2">
    <source>
        <dbReference type="PROSITE" id="PS50280"/>
    </source>
</evidence>
<organism evidence="3 4">
    <name type="scientific">Coemansia spiralis</name>
    <dbReference type="NCBI Taxonomy" id="417178"/>
    <lineage>
        <taxon>Eukaryota</taxon>
        <taxon>Fungi</taxon>
        <taxon>Fungi incertae sedis</taxon>
        <taxon>Zoopagomycota</taxon>
        <taxon>Kickxellomycotina</taxon>
        <taxon>Kickxellomycetes</taxon>
        <taxon>Kickxellales</taxon>
        <taxon>Kickxellaceae</taxon>
        <taxon>Coemansia</taxon>
    </lineage>
</organism>
<dbReference type="EMBL" id="JANBTX010000186">
    <property type="protein sequence ID" value="KAJ2684815.1"/>
    <property type="molecule type" value="Genomic_DNA"/>
</dbReference>
<dbReference type="Proteomes" id="UP001151516">
    <property type="component" value="Unassembled WGS sequence"/>
</dbReference>
<dbReference type="OrthoDB" id="1028014at2759"/>
<dbReference type="Pfam" id="PF00856">
    <property type="entry name" value="SET"/>
    <property type="match status" value="1"/>
</dbReference>
<accession>A0A9W8GIZ7</accession>
<evidence type="ECO:0000313" key="4">
    <source>
        <dbReference type="Proteomes" id="UP001151516"/>
    </source>
</evidence>